<comment type="similarity">
    <text evidence="1">Belongs to the ABC transporter superfamily.</text>
</comment>
<dbReference type="PROSITE" id="PS50893">
    <property type="entry name" value="ABC_TRANSPORTER_2"/>
    <property type="match status" value="1"/>
</dbReference>
<evidence type="ECO:0000256" key="3">
    <source>
        <dbReference type="ARBA" id="ARBA00022741"/>
    </source>
</evidence>
<keyword evidence="3" id="KW-0547">Nucleotide-binding</keyword>
<comment type="caution">
    <text evidence="6">The sequence shown here is derived from an EMBL/GenBank/DDBJ whole genome shotgun (WGS) entry which is preliminary data.</text>
</comment>
<dbReference type="Proteomes" id="UP000070383">
    <property type="component" value="Unassembled WGS sequence"/>
</dbReference>
<dbReference type="RefSeq" id="WP_060929968.1">
    <property type="nucleotide sequence ID" value="NZ_KQ955312.1"/>
</dbReference>
<feature type="domain" description="ABC transporter" evidence="5">
    <location>
        <begin position="5"/>
        <end position="222"/>
    </location>
</feature>
<dbReference type="SMART" id="SM00382">
    <property type="entry name" value="AAA"/>
    <property type="match status" value="1"/>
</dbReference>
<dbReference type="InterPro" id="IPR050153">
    <property type="entry name" value="Metal_Ion_Import_ABC"/>
</dbReference>
<dbReference type="PATRIC" id="fig|33036.3.peg.1940"/>
<dbReference type="PANTHER" id="PTHR42734:SF17">
    <property type="entry name" value="METAL TRANSPORT SYSTEM ATP-BINDING PROTEIN TM_0124-RELATED"/>
    <property type="match status" value="1"/>
</dbReference>
<keyword evidence="4 6" id="KW-0067">ATP-binding</keyword>
<evidence type="ECO:0000313" key="7">
    <source>
        <dbReference type="Proteomes" id="UP000070383"/>
    </source>
</evidence>
<dbReference type="PANTHER" id="PTHR42734">
    <property type="entry name" value="METAL TRANSPORT SYSTEM ATP-BINDING PROTEIN TM_0124-RELATED"/>
    <property type="match status" value="1"/>
</dbReference>
<organism evidence="6 7">
    <name type="scientific">Anaerococcus tetradius</name>
    <dbReference type="NCBI Taxonomy" id="33036"/>
    <lineage>
        <taxon>Bacteria</taxon>
        <taxon>Bacillati</taxon>
        <taxon>Bacillota</taxon>
        <taxon>Tissierellia</taxon>
        <taxon>Tissierellales</taxon>
        <taxon>Peptoniphilaceae</taxon>
        <taxon>Anaerococcus</taxon>
    </lineage>
</organism>
<dbReference type="InterPro" id="IPR003439">
    <property type="entry name" value="ABC_transporter-like_ATP-bd"/>
</dbReference>
<dbReference type="InterPro" id="IPR003593">
    <property type="entry name" value="AAA+_ATPase"/>
</dbReference>
<dbReference type="InterPro" id="IPR027417">
    <property type="entry name" value="P-loop_NTPase"/>
</dbReference>
<evidence type="ECO:0000256" key="2">
    <source>
        <dbReference type="ARBA" id="ARBA00022448"/>
    </source>
</evidence>
<dbReference type="Gene3D" id="3.40.50.300">
    <property type="entry name" value="P-loop containing nucleotide triphosphate hydrolases"/>
    <property type="match status" value="1"/>
</dbReference>
<dbReference type="PROSITE" id="PS00211">
    <property type="entry name" value="ABC_TRANSPORTER_1"/>
    <property type="match status" value="1"/>
</dbReference>
<evidence type="ECO:0000259" key="5">
    <source>
        <dbReference type="PROSITE" id="PS50893"/>
    </source>
</evidence>
<sequence length="222" mass="24952">MNKAISIKGLDFAYDKEKILEGLDLDIGLCDFVAIVGANGEGKSTLINLLLSNLRKDRGTVRIFGDLIEENNHFSDIAYISQDAVRSYKTFPTTIEEAVKIHTSFLKVNKDVDKLLDEVGLKGHKYKALSELSGGQLQRLGLLLALIKDARLILLDEPTTGIDKTFSKELFVLLKKMTQNDKTVVIVTHDLRQASFYVDYAFKIFDKKAILIDKSRLEDVLE</sequence>
<dbReference type="AlphaFoldDB" id="A0A133K8H1"/>
<keyword evidence="7" id="KW-1185">Reference proteome</keyword>
<proteinExistence type="inferred from homology"/>
<dbReference type="GO" id="GO:0016887">
    <property type="term" value="F:ATP hydrolysis activity"/>
    <property type="evidence" value="ECO:0007669"/>
    <property type="project" value="InterPro"/>
</dbReference>
<gene>
    <name evidence="6" type="ORF">HMPREF3200_01963</name>
</gene>
<reference evidence="7" key="1">
    <citation type="submission" date="2016-01" db="EMBL/GenBank/DDBJ databases">
        <authorList>
            <person name="Mitreva M."/>
            <person name="Pepin K.H."/>
            <person name="Mihindukulasuriya K.A."/>
            <person name="Fulton R."/>
            <person name="Fronick C."/>
            <person name="O'Laughlin M."/>
            <person name="Miner T."/>
            <person name="Herter B."/>
            <person name="Rosa B.A."/>
            <person name="Cordes M."/>
            <person name="Tomlinson C."/>
            <person name="Wollam A."/>
            <person name="Palsikar V.B."/>
            <person name="Mardis E.R."/>
            <person name="Wilson R.K."/>
        </authorList>
    </citation>
    <scope>NUCLEOTIDE SEQUENCE [LARGE SCALE GENOMIC DNA]</scope>
    <source>
        <strain evidence="7">MJR8151</strain>
    </source>
</reference>
<name>A0A133K8H1_9FIRM</name>
<dbReference type="STRING" id="33036.HMPREF3200_01963"/>
<dbReference type="SUPFAM" id="SSF52540">
    <property type="entry name" value="P-loop containing nucleoside triphosphate hydrolases"/>
    <property type="match status" value="1"/>
</dbReference>
<accession>A0A133K8H1</accession>
<dbReference type="EMBL" id="LRPM01000105">
    <property type="protein sequence ID" value="KWZ75797.1"/>
    <property type="molecule type" value="Genomic_DNA"/>
</dbReference>
<dbReference type="GO" id="GO:0005524">
    <property type="term" value="F:ATP binding"/>
    <property type="evidence" value="ECO:0007669"/>
    <property type="project" value="UniProtKB-KW"/>
</dbReference>
<keyword evidence="2" id="KW-0813">Transport</keyword>
<evidence type="ECO:0000256" key="4">
    <source>
        <dbReference type="ARBA" id="ARBA00022840"/>
    </source>
</evidence>
<protein>
    <submittedName>
        <fullName evidence="6">ABC transporter, ATP-binding protein</fullName>
    </submittedName>
</protein>
<evidence type="ECO:0000313" key="6">
    <source>
        <dbReference type="EMBL" id="KWZ75797.1"/>
    </source>
</evidence>
<dbReference type="OrthoDB" id="9806726at2"/>
<dbReference type="Pfam" id="PF00005">
    <property type="entry name" value="ABC_tran"/>
    <property type="match status" value="1"/>
</dbReference>
<evidence type="ECO:0000256" key="1">
    <source>
        <dbReference type="ARBA" id="ARBA00005417"/>
    </source>
</evidence>
<dbReference type="InterPro" id="IPR017871">
    <property type="entry name" value="ABC_transporter-like_CS"/>
</dbReference>